<protein>
    <submittedName>
        <fullName evidence="3">PDZ domain</fullName>
    </submittedName>
</protein>
<sequence>MFISHLVSAIGLGLLVGCAATPPTMEASGASMTAEVATPVAAPGRAGEGDEESGAASLSVEQPSAEQPWAPPPIERAVTVFDGRTGEILPFAEMLDRLAAVDAVFLGETHIDETTHRVELAVYEGLLARRDGGVVLAMEMFERDVQPVLDAYLAGEIEEKEFIKKARAWGQYRSAYRPMVERARADGLPVVASNFPRALTRRIGREGLGVLDTLEGDERRHAPTEIFPNSPEYWKRVDNAVRGHLAMMRRSGGDDERLTSTQTLWDNAMGDSCAVALDDHPGSMVLHVNGGFHSMYWGGTVRQLLLRKPEARVLTVAIYSARNPAATDIGGVPVADFVVMAETRAMDKNEGTWAVVLDRQLKYRLHLPATATEAEPVPLLLWFGEAGLTSEDGMELWKDRLGDDAAIVVIEPPYRARLDDRSEGGRWYWADTAAEDVGSLVGATERIWAYLMRYYPIDPARVSVAGEGTGATVVAAIALLGDRMDHAAVAFDPKQYAKLKDYPLPLPEYGDGDERAVSLLVSGSADDASWWEEELAAYREVGLTTSFVQAGESAAGRDQRQEAVLREVLGLPVPTIAAEAESVSIVIPAETPRSRHWSRLYALRYAAETGKRVTLLAADTAGYTGNTLLTLTDIVHPSTIGDAIPRCPGPFGGTTVLVLPADVPAADVKAWIALEENDPLNKASRFHRLRIAVDDADAGERALSNMLETLEGEGRKNVLIVPAVFCADPDMMRKLEHQTRAFGNRMTIQWLPGLGGEELPVGVAAVDAALGTVEHELRVVLEPTTGGLTVEDTVTLPPAVRGAGAEFTLNSALTITKSEPPVRRVGVVESEGGPEKVRYALESAAPEGILRIAYEGTMDFGLSDQKEEYARGFRETHGIVGPEGVFLNGGSAWIIQFADEMIRFTVEIEAPSDWHVISQGNGSSDVEGESGGRRIARWSSGADLEQVYLVGGPLTVEREMAGSVEVLVYLYEMDETLSRKYLDATARYIEMYRKLIGPYPYEKFALVENFWETGFGMPSFTLLGSQVIRLPFILHSSYPHEILHNWWGNSVFVEYESGNWCEGLTAYMADHLIQEQRGKGDAYRRGTLQKFRNYVKEGRDFPLTEFRSRHSAATEAVGYGKALMTYHMLRLRVGDDAFRAAFVDFYRKNRGLRASFDDIRASFESVTGEDLSAFFAQWIERPGAPSLVVRDAEVAGPDGGVYTVTGTLAQVQRDDPFVLSVPIVIATEAGQESFVVEMNNREVEFALAVSGKPVALAVDPAFDLFRLLSPFETPSSIGQLFGEPKILAILPSEAGEDAEAYTALMEGWRTDDHAIEIVRDDEVESLPADQAVWILGRTNRFAGEFLAFASGVEAAEPVETVALGDDLVSVSEHSIIVIRRHPDNPEKAIGWISVEPGAAFPGVGRKLPHYGKYSYLAFEGDEPTNIVKGQWETTDSPLVVEFAPGGAASIAVEPRAALAELPPVFSQRKLREHVAWLAAPERQGRGLGTPELAESAEYIAQQLAEAGLEPGGDDGTWFQRFTVAEGPDGEPVEAVNVVGVLPGKRGDWSEQSIVLGAHYDHLGLGWPDVRTGEEGKVHAGADDNASGVSVMIEVARNLAAEGGGSRNLVVIAFSGEEAGLKGSRHYVANPRFPVAGIRGMINLDTVGRLRDGEIAIHATGTADEWQHIFRGVGFVTGVKSRNVAARVGGSDQDSFIDAGVPAVQFFTGAHADYHRPTDTPDKVDDAGLVQVATFVKESLAYILEREEPMNVRIEGVAAAPAGDHRPAEGGRRVSFGTVPQFDFAGPGVKVESVVPGSPAELAGLHAGDVLLSLDGTPLADLRAFSQHLRTLTPGQEVVAVVLRDGAEVTLPVRVEAR</sequence>
<dbReference type="Pfam" id="PF13180">
    <property type="entry name" value="PDZ_2"/>
    <property type="match status" value="1"/>
</dbReference>
<dbReference type="InterPro" id="IPR001478">
    <property type="entry name" value="PDZ"/>
</dbReference>
<organism evidence="3">
    <name type="scientific">hydrothermal vent metagenome</name>
    <dbReference type="NCBI Taxonomy" id="652676"/>
    <lineage>
        <taxon>unclassified sequences</taxon>
        <taxon>metagenomes</taxon>
        <taxon>ecological metagenomes</taxon>
    </lineage>
</organism>
<dbReference type="InterPro" id="IPR045175">
    <property type="entry name" value="M28_fam"/>
</dbReference>
<dbReference type="SUPFAM" id="SSF53474">
    <property type="entry name" value="alpha/beta-Hydrolases"/>
    <property type="match status" value="1"/>
</dbReference>
<feature type="region of interest" description="Disordered" evidence="1">
    <location>
        <begin position="41"/>
        <end position="73"/>
    </location>
</feature>
<dbReference type="Gene3D" id="1.10.390.10">
    <property type="entry name" value="Neutral Protease Domain 2"/>
    <property type="match status" value="1"/>
</dbReference>
<dbReference type="PANTHER" id="PTHR12147">
    <property type="entry name" value="METALLOPEPTIDASE M28 FAMILY MEMBER"/>
    <property type="match status" value="1"/>
</dbReference>
<dbReference type="Pfam" id="PF04389">
    <property type="entry name" value="Peptidase_M28"/>
    <property type="match status" value="1"/>
</dbReference>
<dbReference type="Pfam" id="PF04187">
    <property type="entry name" value="Cofac_haem_bdg"/>
    <property type="match status" value="1"/>
</dbReference>
<feature type="domain" description="PDZ" evidence="2">
    <location>
        <begin position="1787"/>
        <end position="1821"/>
    </location>
</feature>
<dbReference type="Pfam" id="PF01433">
    <property type="entry name" value="Peptidase_M1"/>
    <property type="match status" value="1"/>
</dbReference>
<dbReference type="Gene3D" id="3.40.50.11550">
    <property type="match status" value="1"/>
</dbReference>
<accession>A0A3B1DY15</accession>
<dbReference type="SMART" id="SM00228">
    <property type="entry name" value="PDZ"/>
    <property type="match status" value="1"/>
</dbReference>
<dbReference type="InterPro" id="IPR036034">
    <property type="entry name" value="PDZ_sf"/>
</dbReference>
<gene>
    <name evidence="3" type="ORF">MNBD_PLANCTO03-212</name>
</gene>
<dbReference type="SUPFAM" id="SSF159501">
    <property type="entry name" value="EreA/ChaN-like"/>
    <property type="match status" value="1"/>
</dbReference>
<dbReference type="InterPro" id="IPR007314">
    <property type="entry name" value="Cofac_haem-bd_dom"/>
</dbReference>
<dbReference type="SUPFAM" id="SSF50156">
    <property type="entry name" value="PDZ domain-like"/>
    <property type="match status" value="1"/>
</dbReference>
<dbReference type="InterPro" id="IPR007484">
    <property type="entry name" value="Peptidase_M28"/>
</dbReference>
<dbReference type="CDD" id="cd14727">
    <property type="entry name" value="ChanN-like"/>
    <property type="match status" value="1"/>
</dbReference>
<dbReference type="SUPFAM" id="SSF55486">
    <property type="entry name" value="Metalloproteases ('zincins'), catalytic domain"/>
    <property type="match status" value="1"/>
</dbReference>
<dbReference type="Gene3D" id="3.40.50.1820">
    <property type="entry name" value="alpha/beta hydrolase"/>
    <property type="match status" value="1"/>
</dbReference>
<dbReference type="PANTHER" id="PTHR12147:SF26">
    <property type="entry name" value="PEPTIDASE M28 DOMAIN-CONTAINING PROTEIN"/>
    <property type="match status" value="1"/>
</dbReference>
<dbReference type="InterPro" id="IPR029058">
    <property type="entry name" value="AB_hydrolase_fold"/>
</dbReference>
<evidence type="ECO:0000256" key="1">
    <source>
        <dbReference type="SAM" id="MobiDB-lite"/>
    </source>
</evidence>
<dbReference type="PROSITE" id="PS50106">
    <property type="entry name" value="PDZ"/>
    <property type="match status" value="1"/>
</dbReference>
<dbReference type="Gene3D" id="3.40.630.10">
    <property type="entry name" value="Zn peptidases"/>
    <property type="match status" value="1"/>
</dbReference>
<name>A0A3B1DY15_9ZZZZ</name>
<reference evidence="3" key="1">
    <citation type="submission" date="2018-06" db="EMBL/GenBank/DDBJ databases">
        <authorList>
            <person name="Zhirakovskaya E."/>
        </authorList>
    </citation>
    <scope>NUCLEOTIDE SEQUENCE</scope>
</reference>
<dbReference type="Gene3D" id="2.30.42.10">
    <property type="match status" value="1"/>
</dbReference>
<dbReference type="GO" id="GO:0008235">
    <property type="term" value="F:metalloexopeptidase activity"/>
    <property type="evidence" value="ECO:0007669"/>
    <property type="project" value="InterPro"/>
</dbReference>
<dbReference type="EMBL" id="UOGK01000492">
    <property type="protein sequence ID" value="VAX41108.1"/>
    <property type="molecule type" value="Genomic_DNA"/>
</dbReference>
<dbReference type="GO" id="GO:0008270">
    <property type="term" value="F:zinc ion binding"/>
    <property type="evidence" value="ECO:0007669"/>
    <property type="project" value="InterPro"/>
</dbReference>
<evidence type="ECO:0000313" key="3">
    <source>
        <dbReference type="EMBL" id="VAX41108.1"/>
    </source>
</evidence>
<dbReference type="InterPro" id="IPR027268">
    <property type="entry name" value="Peptidase_M4/M1_CTD_sf"/>
</dbReference>
<proteinExistence type="predicted"/>
<dbReference type="SUPFAM" id="SSF53187">
    <property type="entry name" value="Zn-dependent exopeptidases"/>
    <property type="match status" value="1"/>
</dbReference>
<dbReference type="InterPro" id="IPR014782">
    <property type="entry name" value="Peptidase_M1_dom"/>
</dbReference>
<dbReference type="GO" id="GO:0006508">
    <property type="term" value="P:proteolysis"/>
    <property type="evidence" value="ECO:0007669"/>
    <property type="project" value="InterPro"/>
</dbReference>
<evidence type="ECO:0000259" key="2">
    <source>
        <dbReference type="PROSITE" id="PS50106"/>
    </source>
</evidence>